<evidence type="ECO:0000313" key="2">
    <source>
        <dbReference type="EMBL" id="ANJ02817.1"/>
    </source>
</evidence>
<protein>
    <submittedName>
        <fullName evidence="2">Uncharacterized protein</fullName>
    </submittedName>
</protein>
<reference evidence="2" key="1">
    <citation type="journal article" date="2016" name="Theor. Appl. Genet.">
        <title>The Solanum demissum R8/Rpi-smira2 late blight resistance gene is a Sw-5 homolog.</title>
        <authorList>
            <person name="Vossen J.H."/>
            <person name="van Arkel G."/>
            <person name="Jacobsen E."/>
            <person name="Visser R.G.F."/>
        </authorList>
    </citation>
    <scope>NUCLEOTIDE SEQUENCE</scope>
</reference>
<keyword evidence="1" id="KW-1133">Transmembrane helix</keyword>
<dbReference type="AlphaFoldDB" id="A0A191UMS5"/>
<evidence type="ECO:0000256" key="1">
    <source>
        <dbReference type="SAM" id="Phobius"/>
    </source>
</evidence>
<name>A0A191UMS5_SOLDE</name>
<organism evidence="2">
    <name type="scientific">Solanum demissum</name>
    <name type="common">Wild potato</name>
    <dbReference type="NCBI Taxonomy" id="50514"/>
    <lineage>
        <taxon>Eukaryota</taxon>
        <taxon>Viridiplantae</taxon>
        <taxon>Streptophyta</taxon>
        <taxon>Embryophyta</taxon>
        <taxon>Tracheophyta</taxon>
        <taxon>Spermatophyta</taxon>
        <taxon>Magnoliopsida</taxon>
        <taxon>eudicotyledons</taxon>
        <taxon>Gunneridae</taxon>
        <taxon>Pentapetalae</taxon>
        <taxon>asterids</taxon>
        <taxon>lamiids</taxon>
        <taxon>Solanales</taxon>
        <taxon>Solanaceae</taxon>
        <taxon>Solanoideae</taxon>
        <taxon>Solaneae</taxon>
        <taxon>Solanum</taxon>
    </lineage>
</organism>
<proteinExistence type="predicted"/>
<keyword evidence="1" id="KW-0472">Membrane</keyword>
<sequence length="118" mass="13707">MAYDICRETTTLLEDLSSRVAVFDFFDHSIGIVPYSPLGREFFSAGAKLIEILPDGDFCKMHWFVGVKLRRVEVLKRRRGRILSNIFIHVFQYLVFEAMLILVKDYTSYVPFHLANNA</sequence>
<feature type="transmembrane region" description="Helical" evidence="1">
    <location>
        <begin position="82"/>
        <end position="103"/>
    </location>
</feature>
<keyword evidence="1" id="KW-0812">Transmembrane</keyword>
<dbReference type="EMBL" id="KU530153">
    <property type="protein sequence ID" value="ANJ02817.1"/>
    <property type="molecule type" value="Genomic_DNA"/>
</dbReference>
<accession>A0A191UMS5</accession>